<evidence type="ECO:0000313" key="2">
    <source>
        <dbReference type="EnsemblMetazoa" id="G24179.6:cds"/>
    </source>
</evidence>
<organism evidence="2 3">
    <name type="scientific">Magallana gigas</name>
    <name type="common">Pacific oyster</name>
    <name type="synonym">Crassostrea gigas</name>
    <dbReference type="NCBI Taxonomy" id="29159"/>
    <lineage>
        <taxon>Eukaryota</taxon>
        <taxon>Metazoa</taxon>
        <taxon>Spiralia</taxon>
        <taxon>Lophotrochozoa</taxon>
        <taxon>Mollusca</taxon>
        <taxon>Bivalvia</taxon>
        <taxon>Autobranchia</taxon>
        <taxon>Pteriomorphia</taxon>
        <taxon>Ostreida</taxon>
        <taxon>Ostreoidea</taxon>
        <taxon>Ostreidae</taxon>
        <taxon>Magallana</taxon>
    </lineage>
</organism>
<sequence>MADGESGPCDPDFSDLPTMIWVNTLSRLDLKTRYKVSITCSKLNAAFHHPTLWSRMTLYLIGNMTNYGWVKQSVVPARNMQLVKHFGKYFQNLTIVISGYLDDDFGNWNNLIAEVANKCRLESLKLRVGTATSVSHYEGKRSCSRNLIPLVNFIKNAFRLKKLHIVSWPMYPRNLENIDENIFEAAMLNPKLKELEELSLFCEDASDWTERQPILLQPADTTNLVHHFCNLRHLALRSPMVDQGLLKALSSRGRQSLQRLHILVNYISDDEAFQIPEIPDKVWEEFSLRNVGVQVALTILSKAPLLELCNLLKPACPVHFLTFMEYSGCDEATVQYITDKYKHTLTGFESHGKGGYVELEREIVTLVENSPNIRNFLYFGKISCSNVERLAELRSSSWTNFQVLRSSVYVEDEDNIEGRFSEDEVVVKTADGTYVMVSVLKKQLREQQELNAENRKLEMVSRVSDLLGYKWTPSLKKPKFS</sequence>
<dbReference type="PANTHER" id="PTHR20872">
    <property type="match status" value="1"/>
</dbReference>
<dbReference type="SUPFAM" id="SSF52047">
    <property type="entry name" value="RNI-like"/>
    <property type="match status" value="1"/>
</dbReference>
<dbReference type="PROSITE" id="PS50181">
    <property type="entry name" value="FBOX"/>
    <property type="match status" value="1"/>
</dbReference>
<dbReference type="AlphaFoldDB" id="A0A8W8KMS8"/>
<dbReference type="EnsemblMetazoa" id="G24179.7">
    <property type="protein sequence ID" value="G24179.7:cds"/>
    <property type="gene ID" value="G24179"/>
</dbReference>
<accession>A0A8W8KMS8</accession>
<feature type="domain" description="F-box" evidence="1">
    <location>
        <begin position="10"/>
        <end position="56"/>
    </location>
</feature>
<dbReference type="EnsemblMetazoa" id="G24179.4">
    <property type="protein sequence ID" value="G24179.4:cds"/>
    <property type="gene ID" value="G24179"/>
</dbReference>
<name>A0A8W8KMS8_MAGGI</name>
<dbReference type="SUPFAM" id="SSF81383">
    <property type="entry name" value="F-box domain"/>
    <property type="match status" value="1"/>
</dbReference>
<dbReference type="Gene3D" id="3.80.10.10">
    <property type="entry name" value="Ribonuclease Inhibitor"/>
    <property type="match status" value="1"/>
</dbReference>
<dbReference type="EnsemblMetazoa" id="G24179.3">
    <property type="protein sequence ID" value="G24179.3:cds"/>
    <property type="gene ID" value="G24179"/>
</dbReference>
<evidence type="ECO:0000313" key="3">
    <source>
        <dbReference type="Proteomes" id="UP000005408"/>
    </source>
</evidence>
<proteinExistence type="predicted"/>
<dbReference type="EnsemblMetazoa" id="G24179.1">
    <property type="protein sequence ID" value="G24179.1:cds"/>
    <property type="gene ID" value="G24179"/>
</dbReference>
<dbReference type="PANTHER" id="PTHR20872:SF1">
    <property type="entry name" value="F-BOX DOMAIN-CONTAINING PROTEIN"/>
    <property type="match status" value="1"/>
</dbReference>
<evidence type="ECO:0000259" key="1">
    <source>
        <dbReference type="PROSITE" id="PS50181"/>
    </source>
</evidence>
<dbReference type="EnsemblMetazoa" id="G24179.8">
    <property type="protein sequence ID" value="G24179.8:cds"/>
    <property type="gene ID" value="G24179"/>
</dbReference>
<reference evidence="2" key="1">
    <citation type="submission" date="2022-08" db="UniProtKB">
        <authorList>
            <consortium name="EnsemblMetazoa"/>
        </authorList>
    </citation>
    <scope>IDENTIFICATION</scope>
    <source>
        <strain evidence="2">05x7-T-G4-1.051#20</strain>
    </source>
</reference>
<dbReference type="OMA" id="VVWVEVM"/>
<dbReference type="EnsemblMetazoa" id="G24179.2">
    <property type="protein sequence ID" value="G24179.2:cds"/>
    <property type="gene ID" value="G24179"/>
</dbReference>
<dbReference type="EnsemblMetazoa" id="G24179.6">
    <property type="protein sequence ID" value="G24179.6:cds"/>
    <property type="gene ID" value="G24179"/>
</dbReference>
<dbReference type="EnsemblMetazoa" id="G24179.5">
    <property type="protein sequence ID" value="G24179.5:cds"/>
    <property type="gene ID" value="G24179"/>
</dbReference>
<dbReference type="Pfam" id="PF12937">
    <property type="entry name" value="F-box-like"/>
    <property type="match status" value="1"/>
</dbReference>
<keyword evidence="3" id="KW-1185">Reference proteome</keyword>
<dbReference type="InterPro" id="IPR001810">
    <property type="entry name" value="F-box_dom"/>
</dbReference>
<dbReference type="InterPro" id="IPR036047">
    <property type="entry name" value="F-box-like_dom_sf"/>
</dbReference>
<dbReference type="OrthoDB" id="9974792at2759"/>
<dbReference type="Proteomes" id="UP000005408">
    <property type="component" value="Unassembled WGS sequence"/>
</dbReference>
<dbReference type="InterPro" id="IPR032675">
    <property type="entry name" value="LRR_dom_sf"/>
</dbReference>
<protein>
    <recommendedName>
        <fullName evidence="1">F-box domain-containing protein</fullName>
    </recommendedName>
</protein>
<dbReference type="Gene3D" id="1.20.1280.50">
    <property type="match status" value="1"/>
</dbReference>